<dbReference type="GO" id="GO:0008380">
    <property type="term" value="P:RNA splicing"/>
    <property type="evidence" value="ECO:0007669"/>
    <property type="project" value="UniProtKB-KW"/>
</dbReference>
<feature type="compositionally biased region" description="Polar residues" evidence="11">
    <location>
        <begin position="319"/>
        <end position="350"/>
    </location>
</feature>
<dbReference type="SUPFAM" id="SSF63748">
    <property type="entry name" value="Tudor/PWWP/MBT"/>
    <property type="match status" value="1"/>
</dbReference>
<evidence type="ECO:0000256" key="1">
    <source>
        <dbReference type="ARBA" id="ARBA00004324"/>
    </source>
</evidence>
<feature type="compositionally biased region" description="Polar residues" evidence="11">
    <location>
        <begin position="234"/>
        <end position="249"/>
    </location>
</feature>
<dbReference type="GO" id="GO:0005681">
    <property type="term" value="C:spliceosomal complex"/>
    <property type="evidence" value="ECO:0007669"/>
    <property type="project" value="UniProtKB-KW"/>
</dbReference>
<reference evidence="13 14" key="1">
    <citation type="journal article" date="2023" name="Insect Mol. Biol.">
        <title>Genome sequencing provides insights into the evolution of gene families encoding plant cell wall-degrading enzymes in longhorned beetles.</title>
        <authorList>
            <person name="Shin N.R."/>
            <person name="Okamura Y."/>
            <person name="Kirsch R."/>
            <person name="Pauchet Y."/>
        </authorList>
    </citation>
    <scope>NUCLEOTIDE SEQUENCE [LARGE SCALE GENOMIC DNA]</scope>
    <source>
        <strain evidence="13">EAD_L_NR</strain>
    </source>
</reference>
<dbReference type="GO" id="GO:0016607">
    <property type="term" value="C:nuclear speck"/>
    <property type="evidence" value="ECO:0007669"/>
    <property type="project" value="UniProtKB-SubCell"/>
</dbReference>
<dbReference type="Gene3D" id="2.30.30.140">
    <property type="match status" value="1"/>
</dbReference>
<dbReference type="PROSITE" id="PS50304">
    <property type="entry name" value="TUDOR"/>
    <property type="match status" value="1"/>
</dbReference>
<feature type="compositionally biased region" description="Polar residues" evidence="11">
    <location>
        <begin position="380"/>
        <end position="390"/>
    </location>
</feature>
<name>A0AAV8VYG7_9CUCU</name>
<dbReference type="InterPro" id="IPR042470">
    <property type="entry name" value="RMI1_N_C_sf"/>
</dbReference>
<gene>
    <name evidence="13" type="ORF">NQ315_016455</name>
</gene>
<comment type="function">
    <text evidence="8">Involved in spliceosome assembly.</text>
</comment>
<evidence type="ECO:0000313" key="13">
    <source>
        <dbReference type="EMBL" id="KAJ8919363.1"/>
    </source>
</evidence>
<comment type="subcellular location">
    <subcellularLocation>
        <location evidence="1">Nucleus speckle</location>
    </subcellularLocation>
    <subcellularLocation>
        <location evidence="2">Nucleus</location>
        <location evidence="2">Cajal body</location>
    </subcellularLocation>
</comment>
<dbReference type="Pfam" id="PF06003">
    <property type="entry name" value="SMN_Tudor"/>
    <property type="match status" value="1"/>
</dbReference>
<comment type="caution">
    <text evidence="13">The sequence shown here is derived from an EMBL/GenBank/DDBJ whole genome shotgun (WGS) entry which is preliminary data.</text>
</comment>
<evidence type="ECO:0000256" key="2">
    <source>
        <dbReference type="ARBA" id="ARBA00004408"/>
    </source>
</evidence>
<evidence type="ECO:0000256" key="4">
    <source>
        <dbReference type="ARBA" id="ARBA00022664"/>
    </source>
</evidence>
<evidence type="ECO:0000256" key="10">
    <source>
        <dbReference type="ARBA" id="ARBA00042567"/>
    </source>
</evidence>
<feature type="region of interest" description="Disordered" evidence="11">
    <location>
        <begin position="380"/>
        <end position="422"/>
    </location>
</feature>
<dbReference type="GO" id="GO:0015030">
    <property type="term" value="C:Cajal body"/>
    <property type="evidence" value="ECO:0007669"/>
    <property type="project" value="UniProtKB-SubCell"/>
</dbReference>
<dbReference type="Pfam" id="PF08585">
    <property type="entry name" value="RMI1_N_C"/>
    <property type="match status" value="1"/>
</dbReference>
<evidence type="ECO:0000256" key="9">
    <source>
        <dbReference type="ARBA" id="ARBA00041083"/>
    </source>
</evidence>
<dbReference type="Proteomes" id="UP001159042">
    <property type="component" value="Unassembled WGS sequence"/>
</dbReference>
<evidence type="ECO:0000256" key="3">
    <source>
        <dbReference type="ARBA" id="ARBA00005371"/>
    </source>
</evidence>
<evidence type="ECO:0000259" key="12">
    <source>
        <dbReference type="PROSITE" id="PS50304"/>
    </source>
</evidence>
<evidence type="ECO:0000256" key="6">
    <source>
        <dbReference type="ARBA" id="ARBA00023187"/>
    </source>
</evidence>
<dbReference type="Gene3D" id="2.40.50.770">
    <property type="entry name" value="RecQ-mediated genome instability protein Rmi1, C-terminal domain"/>
    <property type="match status" value="1"/>
</dbReference>
<feature type="compositionally biased region" description="Polar residues" evidence="11">
    <location>
        <begin position="399"/>
        <end position="422"/>
    </location>
</feature>
<dbReference type="InterPro" id="IPR010304">
    <property type="entry name" value="SMN_Tudor"/>
</dbReference>
<dbReference type="PANTHER" id="PTHR13681:SF24">
    <property type="entry name" value="TUDOR DOMAIN-CONTAINING PROTEIN 3"/>
    <property type="match status" value="1"/>
</dbReference>
<dbReference type="GO" id="GO:0005737">
    <property type="term" value="C:cytoplasm"/>
    <property type="evidence" value="ECO:0007669"/>
    <property type="project" value="InterPro"/>
</dbReference>
<dbReference type="PANTHER" id="PTHR13681">
    <property type="entry name" value="SURVIVAL OF MOTOR NEURON-RELATED-SPLICING FACTOR 30-RELATED"/>
    <property type="match status" value="1"/>
</dbReference>
<evidence type="ECO:0000256" key="8">
    <source>
        <dbReference type="ARBA" id="ARBA00037618"/>
    </source>
</evidence>
<dbReference type="GO" id="GO:0003723">
    <property type="term" value="F:RNA binding"/>
    <property type="evidence" value="ECO:0007669"/>
    <property type="project" value="InterPro"/>
</dbReference>
<comment type="similarity">
    <text evidence="3">Belongs to the SMN family.</text>
</comment>
<dbReference type="EMBL" id="JANEYG010000018">
    <property type="protein sequence ID" value="KAJ8919363.1"/>
    <property type="molecule type" value="Genomic_DNA"/>
</dbReference>
<dbReference type="InterPro" id="IPR013894">
    <property type="entry name" value="RMI1_OB"/>
</dbReference>
<evidence type="ECO:0000256" key="5">
    <source>
        <dbReference type="ARBA" id="ARBA00022728"/>
    </source>
</evidence>
<keyword evidence="6" id="KW-0508">mRNA splicing</keyword>
<accession>A0AAV8VYG7</accession>
<dbReference type="AlphaFoldDB" id="A0AAV8VYG7"/>
<dbReference type="SMART" id="SM01161">
    <property type="entry name" value="DUF1767"/>
    <property type="match status" value="1"/>
</dbReference>
<feature type="region of interest" description="Disordered" evidence="11">
    <location>
        <begin position="319"/>
        <end position="353"/>
    </location>
</feature>
<dbReference type="SMART" id="SM00333">
    <property type="entry name" value="TUDOR"/>
    <property type="match status" value="1"/>
</dbReference>
<dbReference type="GO" id="GO:0006397">
    <property type="term" value="P:mRNA processing"/>
    <property type="evidence" value="ECO:0007669"/>
    <property type="project" value="UniProtKB-KW"/>
</dbReference>
<evidence type="ECO:0000313" key="14">
    <source>
        <dbReference type="Proteomes" id="UP001159042"/>
    </source>
</evidence>
<keyword evidence="5" id="KW-0747">Spliceosome</keyword>
<dbReference type="InterPro" id="IPR002999">
    <property type="entry name" value="Tudor"/>
</dbReference>
<evidence type="ECO:0000256" key="11">
    <source>
        <dbReference type="SAM" id="MobiDB-lite"/>
    </source>
</evidence>
<feature type="compositionally biased region" description="Basic and acidic residues" evidence="11">
    <location>
        <begin position="250"/>
        <end position="274"/>
    </location>
</feature>
<organism evidence="13 14">
    <name type="scientific">Exocentrus adspersus</name>
    <dbReference type="NCBI Taxonomy" id="1586481"/>
    <lineage>
        <taxon>Eukaryota</taxon>
        <taxon>Metazoa</taxon>
        <taxon>Ecdysozoa</taxon>
        <taxon>Arthropoda</taxon>
        <taxon>Hexapoda</taxon>
        <taxon>Insecta</taxon>
        <taxon>Pterygota</taxon>
        <taxon>Neoptera</taxon>
        <taxon>Endopterygota</taxon>
        <taxon>Coleoptera</taxon>
        <taxon>Polyphaga</taxon>
        <taxon>Cucujiformia</taxon>
        <taxon>Chrysomeloidea</taxon>
        <taxon>Cerambycidae</taxon>
        <taxon>Lamiinae</taxon>
        <taxon>Acanthocinini</taxon>
        <taxon>Exocentrus</taxon>
    </lineage>
</organism>
<feature type="domain" description="Tudor" evidence="12">
    <location>
        <begin position="468"/>
        <end position="526"/>
    </location>
</feature>
<protein>
    <recommendedName>
        <fullName evidence="9">Survival of motor neuron-related-splicing factor 30</fullName>
    </recommendedName>
    <alternativeName>
        <fullName evidence="10">Survival motor neuron domain-containing protein 1</fullName>
    </alternativeName>
</protein>
<evidence type="ECO:0000256" key="7">
    <source>
        <dbReference type="ARBA" id="ARBA00023242"/>
    </source>
</evidence>
<feature type="region of interest" description="Disordered" evidence="11">
    <location>
        <begin position="531"/>
        <end position="557"/>
    </location>
</feature>
<proteinExistence type="inferred from homology"/>
<keyword evidence="7" id="KW-0539">Nucleus</keyword>
<keyword evidence="4" id="KW-0507">mRNA processing</keyword>
<keyword evidence="14" id="KW-1185">Reference proteome</keyword>
<sequence>MTSILGPEWNISSEGINIITENGTIKNYNKVLGSALNTDLKEIGNPILSKELIKENTSKLVLQIQKIRNISAPKANEESQAAPRMLKLILTDGDSNTQALEISTINSISRNHTPPGTKLLINNAAIVSGYILLDPTNCSVLGGKVPHLVEKWEIAKSIQRNKRRNSATEGGPPPWVNFGMKIQTGNQDSNFKSLGAKSKEIIKDNTEFELQRQGAIAEATAGAVRKVFGGRVKQNVQPAVNNQNKPNKNYQEKNKNKARTGSKEKDVEEKPVKPSEKVSLFAFLEDKLPLNENHNTAAHANFGETQNYIKNQSINANKYNDIQTKPSPQNYRYPIRNQQNYNDKFPSSQSKYERDNVQQNINQGNYSDKYSNSPRQLQYNKEESTNNVNPRQYEKAKQQNRTESGSFNKPPQNNYNTQRDINDLSNNVNKMSLNSEFASRSLRQHLNLSTTSRNGDELPRNESTQNHKFNIGDECMAKYWEDGKFYNAIITAITDKTYAVKFKGYGNIEEILKSDCSAVRSNNHSQNHNQYLNRRQDHMNRPYSGSVEFRRSNRNYN</sequence>
<feature type="region of interest" description="Disordered" evidence="11">
    <location>
        <begin position="234"/>
        <end position="274"/>
    </location>
</feature>